<evidence type="ECO:0000256" key="2">
    <source>
        <dbReference type="PIRSR" id="PIRSR620019-1"/>
    </source>
</evidence>
<dbReference type="PANTHER" id="PTHR43300:SF10">
    <property type="entry name" value="2,3,4,5-TETRAHYDROPYRIDINE-2,6-DICARBOXYLATE N-ACETYLTRANSFERASE"/>
    <property type="match status" value="1"/>
</dbReference>
<dbReference type="GO" id="GO:0016746">
    <property type="term" value="F:acyltransferase activity"/>
    <property type="evidence" value="ECO:0007669"/>
    <property type="project" value="UniProtKB-KW"/>
</dbReference>
<dbReference type="Pfam" id="PF00132">
    <property type="entry name" value="Hexapep"/>
    <property type="match status" value="1"/>
</dbReference>
<dbReference type="Gene3D" id="3.40.50.20">
    <property type="match status" value="1"/>
</dbReference>
<name>A0A4R1RDF7_9FLAO</name>
<feature type="site" description="Increases basicity of active site His" evidence="2">
    <location>
        <position position="141"/>
    </location>
</feature>
<evidence type="ECO:0000313" key="4">
    <source>
        <dbReference type="EMBL" id="TCL63873.1"/>
    </source>
</evidence>
<dbReference type="RefSeq" id="WP_243652255.1">
    <property type="nucleotide sequence ID" value="NZ_OX156936.1"/>
</dbReference>
<comment type="similarity">
    <text evidence="1">Belongs to the transferase hexapeptide repeat family.</text>
</comment>
<dbReference type="Proteomes" id="UP000295455">
    <property type="component" value="Unassembled WGS sequence"/>
</dbReference>
<reference evidence="4 5" key="1">
    <citation type="submission" date="2019-03" db="EMBL/GenBank/DDBJ databases">
        <title>Genomic Encyclopedia of Type Strains, Phase IV (KMG-IV): sequencing the most valuable type-strain genomes for metagenomic binning, comparative biology and taxonomic classification.</title>
        <authorList>
            <person name="Goeker M."/>
        </authorList>
    </citation>
    <scope>NUCLEOTIDE SEQUENCE [LARGE SCALE GENOMIC DNA]</scope>
    <source>
        <strain evidence="4 5">DSM 18792</strain>
    </source>
</reference>
<protein>
    <submittedName>
        <fullName evidence="4">Sugar O-acyltransferase (Sialic acid O-acetyltransferase NeuD family)</fullName>
    </submittedName>
</protein>
<dbReference type="InterPro" id="IPR011004">
    <property type="entry name" value="Trimer_LpxA-like_sf"/>
</dbReference>
<keyword evidence="4" id="KW-0012">Acyltransferase</keyword>
<dbReference type="Gene3D" id="2.160.10.10">
    <property type="entry name" value="Hexapeptide repeat proteins"/>
    <property type="match status" value="1"/>
</dbReference>
<dbReference type="NCBIfam" id="TIGR03570">
    <property type="entry name" value="NeuD_NnaD"/>
    <property type="match status" value="1"/>
</dbReference>
<accession>A0A4R1RDF7</accession>
<keyword evidence="5" id="KW-1185">Reference proteome</keyword>
<feature type="binding site" evidence="3">
    <location>
        <position position="72"/>
    </location>
    <ligand>
        <name>substrate</name>
    </ligand>
</feature>
<dbReference type="CDD" id="cd03360">
    <property type="entry name" value="LbH_AT_putative"/>
    <property type="match status" value="1"/>
</dbReference>
<gene>
    <name evidence="4" type="ORF">EV196_10869</name>
</gene>
<evidence type="ECO:0000256" key="1">
    <source>
        <dbReference type="ARBA" id="ARBA00007274"/>
    </source>
</evidence>
<comment type="caution">
    <text evidence="4">The sequence shown here is derived from an EMBL/GenBank/DDBJ whole genome shotgun (WGS) entry which is preliminary data.</text>
</comment>
<evidence type="ECO:0000256" key="3">
    <source>
        <dbReference type="PIRSR" id="PIRSR620019-2"/>
    </source>
</evidence>
<dbReference type="EMBL" id="SLUP01000008">
    <property type="protein sequence ID" value="TCL63873.1"/>
    <property type="molecule type" value="Genomic_DNA"/>
</dbReference>
<sequence>MLIVGAKGLAKELLQVLSIDMNLSDESILFFDNVSHDLPEKIYNRFKILNSFDAVENYFKAYIDKSFVLGLGHPLRREKLYKQFVELGANPIILISKSAEVGDFEVEIKEGTSILAGARISNSVQIGKGCLIYYNSVVAHDSNIGDFVEISPNVTILGRCIIGNNSTLGAGCVILPDVIIGENVKVGAGAVILKDVPDNSTIVGVPGRVIKSF</sequence>
<keyword evidence="4" id="KW-0808">Transferase</keyword>
<dbReference type="InterPro" id="IPR020019">
    <property type="entry name" value="AcTrfase_PglD-like"/>
</dbReference>
<dbReference type="SUPFAM" id="SSF51161">
    <property type="entry name" value="Trimeric LpxA-like enzymes"/>
    <property type="match status" value="1"/>
</dbReference>
<organism evidence="4 5">
    <name type="scientific">Mariniflexile fucanivorans</name>
    <dbReference type="NCBI Taxonomy" id="264023"/>
    <lineage>
        <taxon>Bacteria</taxon>
        <taxon>Pseudomonadati</taxon>
        <taxon>Bacteroidota</taxon>
        <taxon>Flavobacteriia</taxon>
        <taxon>Flavobacteriales</taxon>
        <taxon>Flavobacteriaceae</taxon>
        <taxon>Mariniflexile</taxon>
    </lineage>
</organism>
<dbReference type="PANTHER" id="PTHR43300">
    <property type="entry name" value="ACETYLTRANSFERASE"/>
    <property type="match status" value="1"/>
</dbReference>
<dbReference type="InterPro" id="IPR001451">
    <property type="entry name" value="Hexapep"/>
</dbReference>
<proteinExistence type="inferred from homology"/>
<dbReference type="AlphaFoldDB" id="A0A4R1RDF7"/>
<evidence type="ECO:0000313" key="5">
    <source>
        <dbReference type="Proteomes" id="UP000295455"/>
    </source>
</evidence>
<feature type="active site" description="Proton acceptor" evidence="2">
    <location>
        <position position="140"/>
    </location>
</feature>
<dbReference type="InterPro" id="IPR050179">
    <property type="entry name" value="Trans_hexapeptide_repeat"/>
</dbReference>